<proteinExistence type="predicted"/>
<evidence type="ECO:0000313" key="1">
    <source>
        <dbReference type="EMBL" id="KAI8002911.1"/>
    </source>
</evidence>
<keyword evidence="2" id="KW-1185">Reference proteome</keyword>
<dbReference type="EMBL" id="CM045766">
    <property type="protein sequence ID" value="KAI8002911.1"/>
    <property type="molecule type" value="Genomic_DNA"/>
</dbReference>
<dbReference type="Proteomes" id="UP001060215">
    <property type="component" value="Chromosome 9"/>
</dbReference>
<evidence type="ECO:0000313" key="2">
    <source>
        <dbReference type="Proteomes" id="UP001060215"/>
    </source>
</evidence>
<gene>
    <name evidence="1" type="ORF">LOK49_LG08G03405</name>
</gene>
<sequence length="80" mass="9253">MRRKEDDFERVFDLRPNNDAKLPIGMGFICVDSKLYLIGGEHLHAHDDDDDDKYPPNFDVFALDLNNPSIIIIIIFDSDM</sequence>
<protein>
    <submittedName>
        <fullName evidence="1">Uncharacterized protein</fullName>
    </submittedName>
</protein>
<organism evidence="1 2">
    <name type="scientific">Camellia lanceoleosa</name>
    <dbReference type="NCBI Taxonomy" id="1840588"/>
    <lineage>
        <taxon>Eukaryota</taxon>
        <taxon>Viridiplantae</taxon>
        <taxon>Streptophyta</taxon>
        <taxon>Embryophyta</taxon>
        <taxon>Tracheophyta</taxon>
        <taxon>Spermatophyta</taxon>
        <taxon>Magnoliopsida</taxon>
        <taxon>eudicotyledons</taxon>
        <taxon>Gunneridae</taxon>
        <taxon>Pentapetalae</taxon>
        <taxon>asterids</taxon>
        <taxon>Ericales</taxon>
        <taxon>Theaceae</taxon>
        <taxon>Camellia</taxon>
    </lineage>
</organism>
<reference evidence="1 2" key="1">
    <citation type="journal article" date="2022" name="Plant J.">
        <title>Chromosome-level genome of Camellia lanceoleosa provides a valuable resource for understanding genome evolution and self-incompatibility.</title>
        <authorList>
            <person name="Gong W."/>
            <person name="Xiao S."/>
            <person name="Wang L."/>
            <person name="Liao Z."/>
            <person name="Chang Y."/>
            <person name="Mo W."/>
            <person name="Hu G."/>
            <person name="Li W."/>
            <person name="Zhao G."/>
            <person name="Zhu H."/>
            <person name="Hu X."/>
            <person name="Ji K."/>
            <person name="Xiang X."/>
            <person name="Song Q."/>
            <person name="Yuan D."/>
            <person name="Jin S."/>
            <person name="Zhang L."/>
        </authorList>
    </citation>
    <scope>NUCLEOTIDE SEQUENCE [LARGE SCALE GENOMIC DNA]</scope>
    <source>
        <strain evidence="1">SQ_2022a</strain>
    </source>
</reference>
<accession>A0ACC0GPR2</accession>
<name>A0ACC0GPR2_9ERIC</name>
<comment type="caution">
    <text evidence="1">The sequence shown here is derived from an EMBL/GenBank/DDBJ whole genome shotgun (WGS) entry which is preliminary data.</text>
</comment>